<dbReference type="InterPro" id="IPR002060">
    <property type="entry name" value="Squ/phyt_synthse"/>
</dbReference>
<keyword evidence="1" id="KW-0808">Transferase</keyword>
<keyword evidence="3" id="KW-1185">Reference proteome</keyword>
<protein>
    <recommendedName>
        <fullName evidence="4">Phytoene/squalene synthetase</fullName>
    </recommendedName>
</protein>
<evidence type="ECO:0000313" key="2">
    <source>
        <dbReference type="EMBL" id="TCD26588.1"/>
    </source>
</evidence>
<dbReference type="GO" id="GO:0016765">
    <property type="term" value="F:transferase activity, transferring alkyl or aryl (other than methyl) groups"/>
    <property type="evidence" value="ECO:0007669"/>
    <property type="project" value="InterPro"/>
</dbReference>
<dbReference type="OrthoDB" id="9787280at2"/>
<dbReference type="Gene3D" id="1.10.600.10">
    <property type="entry name" value="Farnesyl Diphosphate Synthase"/>
    <property type="match status" value="1"/>
</dbReference>
<dbReference type="SFLD" id="SFLDS00005">
    <property type="entry name" value="Isoprenoid_Synthase_Type_I"/>
    <property type="match status" value="1"/>
</dbReference>
<dbReference type="GO" id="GO:0008299">
    <property type="term" value="P:isoprenoid biosynthetic process"/>
    <property type="evidence" value="ECO:0007669"/>
    <property type="project" value="UniProtKB-ARBA"/>
</dbReference>
<dbReference type="Proteomes" id="UP000293925">
    <property type="component" value="Unassembled WGS sequence"/>
</dbReference>
<sequence>MEAAGHYKQGHFDQLSAVVSKETTLRYSTSFSLGIKFINKALRQPIYNIYGFVRLADEIVDSFGGFDQSSLLAEFRVDCFKAIERRISSNPILNAFQKTVNDYKIETELINCFLKSMEMDLSPVDFNEQQYDQYILGSAQVVGLMCLQVFINGDSQIYEQLKPSAMQLGSAFQKVNFLRDLNADYLHLKRSYFPSVETSTRILLN</sequence>
<dbReference type="EMBL" id="SJSO01000009">
    <property type="protein sequence ID" value="TCD26588.1"/>
    <property type="molecule type" value="Genomic_DNA"/>
</dbReference>
<dbReference type="SFLD" id="SFLDG01018">
    <property type="entry name" value="Squalene/Phytoene_Synthase_Lik"/>
    <property type="match status" value="1"/>
</dbReference>
<evidence type="ECO:0000313" key="3">
    <source>
        <dbReference type="Proteomes" id="UP000293925"/>
    </source>
</evidence>
<proteinExistence type="predicted"/>
<dbReference type="PANTHER" id="PTHR31480">
    <property type="entry name" value="BIFUNCTIONAL LYCOPENE CYCLASE/PHYTOENE SYNTHASE"/>
    <property type="match status" value="1"/>
</dbReference>
<evidence type="ECO:0008006" key="4">
    <source>
        <dbReference type="Google" id="ProtNLM"/>
    </source>
</evidence>
<accession>A0A4R0PVF7</accession>
<name>A0A4R0PVF7_9SPHI</name>
<evidence type="ECO:0000256" key="1">
    <source>
        <dbReference type="ARBA" id="ARBA00022679"/>
    </source>
</evidence>
<dbReference type="Pfam" id="PF00494">
    <property type="entry name" value="SQS_PSY"/>
    <property type="match status" value="1"/>
</dbReference>
<gene>
    <name evidence="2" type="ORF">EZ456_13090</name>
</gene>
<dbReference type="PROSITE" id="PS01045">
    <property type="entry name" value="SQUALEN_PHYTOEN_SYN_2"/>
    <property type="match status" value="1"/>
</dbReference>
<dbReference type="SUPFAM" id="SSF48576">
    <property type="entry name" value="Terpenoid synthases"/>
    <property type="match status" value="1"/>
</dbReference>
<dbReference type="AlphaFoldDB" id="A0A4R0PVF7"/>
<reference evidence="2 3" key="1">
    <citation type="submission" date="2019-02" db="EMBL/GenBank/DDBJ databases">
        <title>Pedobacter sp. RP-3-21 sp. nov., isolated from Arctic soil.</title>
        <authorList>
            <person name="Dahal R.H."/>
        </authorList>
    </citation>
    <scope>NUCLEOTIDE SEQUENCE [LARGE SCALE GENOMIC DNA]</scope>
    <source>
        <strain evidence="2 3">RP-3-21</strain>
    </source>
</reference>
<organism evidence="2 3">
    <name type="scientific">Pedobacter psychrodurus</name>
    <dbReference type="NCBI Taxonomy" id="2530456"/>
    <lineage>
        <taxon>Bacteria</taxon>
        <taxon>Pseudomonadati</taxon>
        <taxon>Bacteroidota</taxon>
        <taxon>Sphingobacteriia</taxon>
        <taxon>Sphingobacteriales</taxon>
        <taxon>Sphingobacteriaceae</taxon>
        <taxon>Pedobacter</taxon>
    </lineage>
</organism>
<dbReference type="InterPro" id="IPR019845">
    <property type="entry name" value="Squalene/phytoene_synthase_CS"/>
</dbReference>
<comment type="caution">
    <text evidence="2">The sequence shown here is derived from an EMBL/GenBank/DDBJ whole genome shotgun (WGS) entry which is preliminary data.</text>
</comment>
<dbReference type="InterPro" id="IPR008949">
    <property type="entry name" value="Isoprenoid_synthase_dom_sf"/>
</dbReference>